<accession>A0AA39XH74</accession>
<name>A0AA39XH74_9PEZI</name>
<comment type="caution">
    <text evidence="2">The sequence shown here is derived from an EMBL/GenBank/DDBJ whole genome shotgun (WGS) entry which is preliminary data.</text>
</comment>
<sequence length="149" mass="15096">MHFSQLLALAATATAASVRIDVGKSGLTFTPDSVTAAIGDTLEFYFVGGTHDAVTSSYAAPCTPAASGERFSSGVQVGSASNKNVFKVLVNTTEPQFYYCSVGQHCANGMVAAVNPAAGQTVTALKAAARGKAAGRPTGVYGGKMETVP</sequence>
<dbReference type="Gene3D" id="2.60.40.420">
    <property type="entry name" value="Cupredoxins - blue copper proteins"/>
    <property type="match status" value="1"/>
</dbReference>
<evidence type="ECO:0008006" key="4">
    <source>
        <dbReference type="Google" id="ProtNLM"/>
    </source>
</evidence>
<evidence type="ECO:0000256" key="1">
    <source>
        <dbReference type="SAM" id="SignalP"/>
    </source>
</evidence>
<dbReference type="SUPFAM" id="SSF49503">
    <property type="entry name" value="Cupredoxins"/>
    <property type="match status" value="1"/>
</dbReference>
<feature type="chain" id="PRO_5041449692" description="Extracellular serine-rich protein" evidence="1">
    <location>
        <begin position="16"/>
        <end position="149"/>
    </location>
</feature>
<keyword evidence="1" id="KW-0732">Signal</keyword>
<evidence type="ECO:0000313" key="3">
    <source>
        <dbReference type="Proteomes" id="UP001175000"/>
    </source>
</evidence>
<feature type="signal peptide" evidence="1">
    <location>
        <begin position="1"/>
        <end position="15"/>
    </location>
</feature>
<organism evidence="2 3">
    <name type="scientific">Immersiella caudata</name>
    <dbReference type="NCBI Taxonomy" id="314043"/>
    <lineage>
        <taxon>Eukaryota</taxon>
        <taxon>Fungi</taxon>
        <taxon>Dikarya</taxon>
        <taxon>Ascomycota</taxon>
        <taxon>Pezizomycotina</taxon>
        <taxon>Sordariomycetes</taxon>
        <taxon>Sordariomycetidae</taxon>
        <taxon>Sordariales</taxon>
        <taxon>Lasiosphaeriaceae</taxon>
        <taxon>Immersiella</taxon>
    </lineage>
</organism>
<dbReference type="PANTHER" id="PTHR34883">
    <property type="entry name" value="SERINE-RICH PROTEIN, PUTATIVE-RELATED-RELATED"/>
    <property type="match status" value="1"/>
</dbReference>
<reference evidence="2" key="1">
    <citation type="submission" date="2023-06" db="EMBL/GenBank/DDBJ databases">
        <title>Genome-scale phylogeny and comparative genomics of the fungal order Sordariales.</title>
        <authorList>
            <consortium name="Lawrence Berkeley National Laboratory"/>
            <person name="Hensen N."/>
            <person name="Bonometti L."/>
            <person name="Westerberg I."/>
            <person name="Brannstrom I.O."/>
            <person name="Guillou S."/>
            <person name="Cros-Aarteil S."/>
            <person name="Calhoun S."/>
            <person name="Haridas S."/>
            <person name="Kuo A."/>
            <person name="Mondo S."/>
            <person name="Pangilinan J."/>
            <person name="Riley R."/>
            <person name="Labutti K."/>
            <person name="Andreopoulos B."/>
            <person name="Lipzen A."/>
            <person name="Chen C."/>
            <person name="Yanf M."/>
            <person name="Daum C."/>
            <person name="Ng V."/>
            <person name="Clum A."/>
            <person name="Steindorff A."/>
            <person name="Ohm R."/>
            <person name="Martin F."/>
            <person name="Silar P."/>
            <person name="Natvig D."/>
            <person name="Lalanne C."/>
            <person name="Gautier V."/>
            <person name="Ament-Velasquez S.L."/>
            <person name="Kruys A."/>
            <person name="Hutchinson M.I."/>
            <person name="Powell A.J."/>
            <person name="Barry K."/>
            <person name="Miller A.N."/>
            <person name="Grigoriev I.V."/>
            <person name="Debuchy R."/>
            <person name="Gladieux P."/>
            <person name="Thoren M.H."/>
            <person name="Johannesson H."/>
        </authorList>
    </citation>
    <scope>NUCLEOTIDE SEQUENCE</scope>
    <source>
        <strain evidence="2">CBS 606.72</strain>
    </source>
</reference>
<dbReference type="InterPro" id="IPR052953">
    <property type="entry name" value="Ser-rich/MCO-related"/>
</dbReference>
<keyword evidence="3" id="KW-1185">Reference proteome</keyword>
<dbReference type="PANTHER" id="PTHR34883:SF20">
    <property type="entry name" value="PHYTOCYANIN DOMAIN-CONTAINING PROTEIN"/>
    <property type="match status" value="1"/>
</dbReference>
<dbReference type="EMBL" id="JAULSU010000001">
    <property type="protein sequence ID" value="KAK0633948.1"/>
    <property type="molecule type" value="Genomic_DNA"/>
</dbReference>
<gene>
    <name evidence="2" type="ORF">B0T14DRAFT_492017</name>
</gene>
<dbReference type="Proteomes" id="UP001175000">
    <property type="component" value="Unassembled WGS sequence"/>
</dbReference>
<evidence type="ECO:0000313" key="2">
    <source>
        <dbReference type="EMBL" id="KAK0633948.1"/>
    </source>
</evidence>
<protein>
    <recommendedName>
        <fullName evidence="4">Extracellular serine-rich protein</fullName>
    </recommendedName>
</protein>
<dbReference type="AlphaFoldDB" id="A0AA39XH74"/>
<proteinExistence type="predicted"/>
<dbReference type="InterPro" id="IPR008972">
    <property type="entry name" value="Cupredoxin"/>
</dbReference>